<keyword evidence="5" id="KW-1185">Reference proteome</keyword>
<reference evidence="4 5" key="1">
    <citation type="submission" date="2016-10" db="EMBL/GenBank/DDBJ databases">
        <authorList>
            <person name="de Groot N.N."/>
        </authorList>
    </citation>
    <scope>NUCLEOTIDE SEQUENCE [LARGE SCALE GENOMIC DNA]</scope>
    <source>
        <strain evidence="4 5">CGMCC 1.7005</strain>
    </source>
</reference>
<dbReference type="NCBIfam" id="TIGR04183">
    <property type="entry name" value="Por_Secre_tail"/>
    <property type="match status" value="1"/>
</dbReference>
<keyword evidence="1 2" id="KW-0732">Signal</keyword>
<evidence type="ECO:0000259" key="3">
    <source>
        <dbReference type="Pfam" id="PF18962"/>
    </source>
</evidence>
<evidence type="ECO:0000313" key="5">
    <source>
        <dbReference type="Proteomes" id="UP000236454"/>
    </source>
</evidence>
<evidence type="ECO:0000256" key="1">
    <source>
        <dbReference type="ARBA" id="ARBA00022729"/>
    </source>
</evidence>
<dbReference type="InterPro" id="IPR026444">
    <property type="entry name" value="Secre_tail"/>
</dbReference>
<protein>
    <submittedName>
        <fullName evidence="4">Por secretion system C-terminal sorting domain-containing protein</fullName>
    </submittedName>
</protein>
<feature type="chain" id="PRO_5014627857" evidence="2">
    <location>
        <begin position="19"/>
        <end position="328"/>
    </location>
</feature>
<feature type="domain" description="Secretion system C-terminal sorting" evidence="3">
    <location>
        <begin position="254"/>
        <end position="320"/>
    </location>
</feature>
<accession>A0A1I6XRY6</accession>
<dbReference type="RefSeq" id="WP_090245777.1">
    <property type="nucleotide sequence ID" value="NZ_FPAS01000001.1"/>
</dbReference>
<dbReference type="OrthoDB" id="866189at2"/>
<sequence length="328" mass="35056">MKHLILSAALFSAGVLCAQTTLSSSDVSPVMGEVVDIVGVDYVNPGSAGANQTWDFSNITTTNVTAQTEVFASNANYPGANFNYVTTAVNGGQTSVTSNFVDLTANSVLVHGIEVTGADIVYSDPQLAMFFPMTLNDAQTDAFTATMTGQGMTIDRTGTTTVTIDGEGTLILPNQTYQNALRVHVTSTIEDAYMGQVYATTTTEVYAWYAAGVHGYILQFSSLTSQGQTAQSGAMFVDQTIGTEEVEEDLTLTISPNPFNTEVKIDNLTESVEKIEIYDLSGKVVKTVVTENVTSTIIATDDLQKGMYILKAFGEEGEVLDTQKVVKQ</sequence>
<dbReference type="EMBL" id="FPAS01000001">
    <property type="protein sequence ID" value="SFT41128.1"/>
    <property type="molecule type" value="Genomic_DNA"/>
</dbReference>
<proteinExistence type="predicted"/>
<dbReference type="Pfam" id="PF18962">
    <property type="entry name" value="Por_Secre_tail"/>
    <property type="match status" value="1"/>
</dbReference>
<evidence type="ECO:0000256" key="2">
    <source>
        <dbReference type="SAM" id="SignalP"/>
    </source>
</evidence>
<dbReference type="AlphaFoldDB" id="A0A1I6XRY6"/>
<organism evidence="4 5">
    <name type="scientific">Lishizhenia tianjinensis</name>
    <dbReference type="NCBI Taxonomy" id="477690"/>
    <lineage>
        <taxon>Bacteria</taxon>
        <taxon>Pseudomonadati</taxon>
        <taxon>Bacteroidota</taxon>
        <taxon>Flavobacteriia</taxon>
        <taxon>Flavobacteriales</taxon>
        <taxon>Crocinitomicaceae</taxon>
        <taxon>Lishizhenia</taxon>
    </lineage>
</organism>
<feature type="signal peptide" evidence="2">
    <location>
        <begin position="1"/>
        <end position="18"/>
    </location>
</feature>
<dbReference type="STRING" id="477690.SAMN05216474_0412"/>
<gene>
    <name evidence="4" type="ORF">SAMN05216474_0412</name>
</gene>
<name>A0A1I6XRY6_9FLAO</name>
<evidence type="ECO:0000313" key="4">
    <source>
        <dbReference type="EMBL" id="SFT41128.1"/>
    </source>
</evidence>
<dbReference type="Proteomes" id="UP000236454">
    <property type="component" value="Unassembled WGS sequence"/>
</dbReference>